<keyword evidence="2" id="KW-1185">Reference proteome</keyword>
<accession>A0ACC4DHU4</accession>
<comment type="caution">
    <text evidence="1">The sequence shown here is derived from an EMBL/GenBank/DDBJ whole genome shotgun (WGS) entry which is preliminary data.</text>
</comment>
<evidence type="ECO:0000313" key="1">
    <source>
        <dbReference type="EMBL" id="KAL3955663.1"/>
    </source>
</evidence>
<proteinExistence type="predicted"/>
<name>A0ACC4DHU4_PURLI</name>
<evidence type="ECO:0000313" key="2">
    <source>
        <dbReference type="Proteomes" id="UP001638806"/>
    </source>
</evidence>
<reference evidence="1" key="1">
    <citation type="submission" date="2024-12" db="EMBL/GenBank/DDBJ databases">
        <title>Comparative genomics and development of molecular markers within Purpureocillium lilacinum and among Purpureocillium species.</title>
        <authorList>
            <person name="Yeh Z.-Y."/>
            <person name="Ni N.-T."/>
            <person name="Lo P.-H."/>
            <person name="Mushyakhwo K."/>
            <person name="Lin C.-F."/>
            <person name="Nai Y.-S."/>
        </authorList>
    </citation>
    <scope>NUCLEOTIDE SEQUENCE</scope>
    <source>
        <strain evidence="1">NCHU-NPUST-175</strain>
    </source>
</reference>
<organism evidence="1 2">
    <name type="scientific">Purpureocillium lilacinum</name>
    <name type="common">Paecilomyces lilacinus</name>
    <dbReference type="NCBI Taxonomy" id="33203"/>
    <lineage>
        <taxon>Eukaryota</taxon>
        <taxon>Fungi</taxon>
        <taxon>Dikarya</taxon>
        <taxon>Ascomycota</taxon>
        <taxon>Pezizomycotina</taxon>
        <taxon>Sordariomycetes</taxon>
        <taxon>Hypocreomycetidae</taxon>
        <taxon>Hypocreales</taxon>
        <taxon>Ophiocordycipitaceae</taxon>
        <taxon>Purpureocillium</taxon>
    </lineage>
</organism>
<dbReference type="EMBL" id="JBGNUJ010000010">
    <property type="protein sequence ID" value="KAL3955663.1"/>
    <property type="molecule type" value="Genomic_DNA"/>
</dbReference>
<sequence>MADRFPNTPGQTATDLGQQRPKGRVQRRFKHAAERDGVPVRGARRAGNDRRVSMSRLKLCWQTEQQQIGHETGGQATASSSRQGWCVHAAYCTLHLGLTDAWALAGTVFTARHMLLAGMALPGKAAQILRRQGLLTRHSRRIGPGKAVTLVGRRRTLELAREACIMGRPALAIHAAMVNATLEGWGS</sequence>
<dbReference type="Proteomes" id="UP001638806">
    <property type="component" value="Unassembled WGS sequence"/>
</dbReference>
<protein>
    <submittedName>
        <fullName evidence="1">Uncharacterized protein</fullName>
    </submittedName>
</protein>
<gene>
    <name evidence="1" type="ORF">ACCO45_011226</name>
</gene>